<dbReference type="RefSeq" id="WP_095523275.1">
    <property type="nucleotide sequence ID" value="NZ_MDUX01000004.1"/>
</dbReference>
<dbReference type="PANTHER" id="PTHR32552">
    <property type="entry name" value="FERRICHROME IRON RECEPTOR-RELATED"/>
    <property type="match status" value="1"/>
</dbReference>
<feature type="signal peptide" evidence="14">
    <location>
        <begin position="1"/>
        <end position="33"/>
    </location>
</feature>
<dbReference type="InterPro" id="IPR011662">
    <property type="entry name" value="Secretin/TonB_short_N"/>
</dbReference>
<evidence type="ECO:0000256" key="14">
    <source>
        <dbReference type="SAM" id="SignalP"/>
    </source>
</evidence>
<dbReference type="SUPFAM" id="SSF56935">
    <property type="entry name" value="Porins"/>
    <property type="match status" value="1"/>
</dbReference>
<keyword evidence="8" id="KW-0408">Iron</keyword>
<evidence type="ECO:0000256" key="8">
    <source>
        <dbReference type="ARBA" id="ARBA00023004"/>
    </source>
</evidence>
<keyword evidence="7 14" id="KW-0732">Signal</keyword>
<dbReference type="Proteomes" id="UP000623509">
    <property type="component" value="Unassembled WGS sequence"/>
</dbReference>
<dbReference type="GO" id="GO:0009279">
    <property type="term" value="C:cell outer membrane"/>
    <property type="evidence" value="ECO:0007669"/>
    <property type="project" value="UniProtKB-SubCell"/>
</dbReference>
<dbReference type="AlphaFoldDB" id="A0A272EXR7"/>
<evidence type="ECO:0000259" key="15">
    <source>
        <dbReference type="SMART" id="SM00965"/>
    </source>
</evidence>
<dbReference type="Gene3D" id="2.40.170.20">
    <property type="entry name" value="TonB-dependent receptor, beta-barrel domain"/>
    <property type="match status" value="1"/>
</dbReference>
<keyword evidence="9" id="KW-0406">Ion transport</keyword>
<evidence type="ECO:0000256" key="13">
    <source>
        <dbReference type="PROSITE-ProRule" id="PRU01360"/>
    </source>
</evidence>
<dbReference type="Gene3D" id="3.55.50.30">
    <property type="match status" value="1"/>
</dbReference>
<evidence type="ECO:0000256" key="1">
    <source>
        <dbReference type="ARBA" id="ARBA00004571"/>
    </source>
</evidence>
<keyword evidence="10 13" id="KW-0472">Membrane</keyword>
<evidence type="ECO:0000256" key="6">
    <source>
        <dbReference type="ARBA" id="ARBA00022692"/>
    </source>
</evidence>
<feature type="chain" id="PRO_5012424986" description="Secretin/TonB short N-terminal domain-containing protein" evidence="14">
    <location>
        <begin position="34"/>
        <end position="353"/>
    </location>
</feature>
<keyword evidence="4 13" id="KW-1134">Transmembrane beta strand</keyword>
<evidence type="ECO:0000313" key="18">
    <source>
        <dbReference type="Proteomes" id="UP000216107"/>
    </source>
</evidence>
<evidence type="ECO:0000313" key="16">
    <source>
        <dbReference type="EMBL" id="KAF7600519.1"/>
    </source>
</evidence>
<reference evidence="17 18" key="2">
    <citation type="submission" date="2017-07" db="EMBL/GenBank/DDBJ databases">
        <title>Candidatus Dactylopiibacterium carminicum, a nitrogen-fixing symbiont of the cochineal insect Dactylopius coccus and Dactylopius opuntiae (Hemiptera: Coccoidea: Dactylopiidae).</title>
        <authorList>
            <person name="Vera A."/>
        </authorList>
    </citation>
    <scope>NUCLEOTIDE SEQUENCE [LARGE SCALE GENOMIC DNA]</scope>
    <source>
        <strain evidence="17 18">NFDCM</strain>
    </source>
</reference>
<reference evidence="16 19" key="1">
    <citation type="submission" date="2016-08" db="EMBL/GenBank/DDBJ databases">
        <title>Candidatus Dactylopiibacterium carminicum genome sequence.</title>
        <authorList>
            <person name="Ramirez-Puebla S.T."/>
            <person name="Ormeno-Orrillo E."/>
            <person name="Vera-Ponce De Leon A."/>
            <person name="Luis L."/>
            <person name="Sanchez-Flores A."/>
            <person name="Monica R."/>
            <person name="Martinez-Romero E."/>
        </authorList>
    </citation>
    <scope>NUCLEOTIDE SEQUENCE [LARGE SCALE GENOMIC DNA]</scope>
    <source>
        <strain evidence="16">END1</strain>
    </source>
</reference>
<name>A0A272EXR7_9RHOO</name>
<keyword evidence="11" id="KW-0675">Receptor</keyword>
<dbReference type="Gene3D" id="2.170.130.10">
    <property type="entry name" value="TonB-dependent receptor, plug domain"/>
    <property type="match status" value="1"/>
</dbReference>
<dbReference type="EMBL" id="MDUX01000004">
    <property type="protein sequence ID" value="KAF7600519.1"/>
    <property type="molecule type" value="Genomic_DNA"/>
</dbReference>
<comment type="similarity">
    <text evidence="2 13">Belongs to the TonB-dependent receptor family.</text>
</comment>
<dbReference type="Pfam" id="PF07660">
    <property type="entry name" value="STN"/>
    <property type="match status" value="1"/>
</dbReference>
<dbReference type="InterPro" id="IPR039426">
    <property type="entry name" value="TonB-dep_rcpt-like"/>
</dbReference>
<evidence type="ECO:0000256" key="9">
    <source>
        <dbReference type="ARBA" id="ARBA00023065"/>
    </source>
</evidence>
<evidence type="ECO:0000256" key="4">
    <source>
        <dbReference type="ARBA" id="ARBA00022452"/>
    </source>
</evidence>
<dbReference type="Proteomes" id="UP000216107">
    <property type="component" value="Unassembled WGS sequence"/>
</dbReference>
<evidence type="ECO:0000256" key="10">
    <source>
        <dbReference type="ARBA" id="ARBA00023136"/>
    </source>
</evidence>
<dbReference type="InterPro" id="IPR036942">
    <property type="entry name" value="Beta-barrel_TonB_sf"/>
</dbReference>
<dbReference type="PROSITE" id="PS52016">
    <property type="entry name" value="TONB_DEPENDENT_REC_3"/>
    <property type="match status" value="1"/>
</dbReference>
<evidence type="ECO:0000256" key="2">
    <source>
        <dbReference type="ARBA" id="ARBA00009810"/>
    </source>
</evidence>
<keyword evidence="3 13" id="KW-0813">Transport</keyword>
<comment type="subcellular location">
    <subcellularLocation>
        <location evidence="1 13">Cell outer membrane</location>
        <topology evidence="1 13">Multi-pass membrane protein</topology>
    </subcellularLocation>
</comment>
<dbReference type="EMBL" id="NMRN01000003">
    <property type="protein sequence ID" value="PAS94912.1"/>
    <property type="molecule type" value="Genomic_DNA"/>
</dbReference>
<dbReference type="Pfam" id="PF07715">
    <property type="entry name" value="Plug"/>
    <property type="match status" value="1"/>
</dbReference>
<keyword evidence="12 13" id="KW-0998">Cell outer membrane</keyword>
<comment type="caution">
    <text evidence="17">The sequence shown here is derived from an EMBL/GenBank/DDBJ whole genome shotgun (WGS) entry which is preliminary data.</text>
</comment>
<evidence type="ECO:0000256" key="11">
    <source>
        <dbReference type="ARBA" id="ARBA00023170"/>
    </source>
</evidence>
<evidence type="ECO:0000256" key="12">
    <source>
        <dbReference type="ARBA" id="ARBA00023237"/>
    </source>
</evidence>
<keyword evidence="19" id="KW-1185">Reference proteome</keyword>
<organism evidence="17 18">
    <name type="scientific">Candidatus Dactylopiibacterium carminicum</name>
    <dbReference type="NCBI Taxonomy" id="857335"/>
    <lineage>
        <taxon>Bacteria</taxon>
        <taxon>Pseudomonadati</taxon>
        <taxon>Pseudomonadota</taxon>
        <taxon>Betaproteobacteria</taxon>
        <taxon>Rhodocyclales</taxon>
        <taxon>Rhodocyclaceae</taxon>
        <taxon>Candidatus Dactylopiibacterium</taxon>
    </lineage>
</organism>
<dbReference type="SMART" id="SM00965">
    <property type="entry name" value="STN"/>
    <property type="match status" value="1"/>
</dbReference>
<sequence length="353" mass="36643">MDPKAPFAARPHPLVLALSIAYAGAFLAMPAQAQQSAQVVAAVSYSLESGPLAQTLLAIGRLSGRSVAFDPALANGRTATAVKGNFSAEDAVRKALEGSGLVLAVNAEGVLSVVAPASAQTAAAGGETQLKAIRVVAERDQAETSYKVDRSSTSTRSDLDLMDVPAAVSVVTAKVLEDQQATSVEDAIKAVAGVVYTKSPQGTPSYSIRGFGQTSTLSNGLSNSGAPSTNIAGVERIEVLKGPQAILAGAGSSGGASNPGALGGAINIVSKKPQAETLREVTLQYGSYGDKFVSADLSDALTDDKRLTYRLVSSVEAQTQQLGRIPRQPDRICRTATALERRWYRYDDRVLHG</sequence>
<dbReference type="PANTHER" id="PTHR32552:SF68">
    <property type="entry name" value="FERRICHROME OUTER MEMBRANE TRANSPORTER_PHAGE RECEPTOR"/>
    <property type="match status" value="1"/>
</dbReference>
<accession>A0A272EXR7</accession>
<evidence type="ECO:0000256" key="3">
    <source>
        <dbReference type="ARBA" id="ARBA00022448"/>
    </source>
</evidence>
<keyword evidence="6 13" id="KW-0812">Transmembrane</keyword>
<evidence type="ECO:0000256" key="7">
    <source>
        <dbReference type="ARBA" id="ARBA00022729"/>
    </source>
</evidence>
<gene>
    <name evidence="16" type="ORF">BGI27_02150</name>
    <name evidence="17" type="ORF">CGU29_02015</name>
</gene>
<evidence type="ECO:0000313" key="19">
    <source>
        <dbReference type="Proteomes" id="UP000623509"/>
    </source>
</evidence>
<evidence type="ECO:0000256" key="5">
    <source>
        <dbReference type="ARBA" id="ARBA00022496"/>
    </source>
</evidence>
<dbReference type="InterPro" id="IPR012910">
    <property type="entry name" value="Plug_dom"/>
</dbReference>
<feature type="domain" description="Secretin/TonB short N-terminal" evidence="15">
    <location>
        <begin position="65"/>
        <end position="116"/>
    </location>
</feature>
<evidence type="ECO:0000313" key="17">
    <source>
        <dbReference type="EMBL" id="PAS94912.1"/>
    </source>
</evidence>
<protein>
    <recommendedName>
        <fullName evidence="15">Secretin/TonB short N-terminal domain-containing protein</fullName>
    </recommendedName>
</protein>
<dbReference type="OrthoDB" id="174652at2"/>
<proteinExistence type="inferred from homology"/>
<keyword evidence="5" id="KW-0410">Iron transport</keyword>
<dbReference type="GO" id="GO:0015344">
    <property type="term" value="F:siderophore uptake transmembrane transporter activity"/>
    <property type="evidence" value="ECO:0007669"/>
    <property type="project" value="TreeGrafter"/>
</dbReference>
<dbReference type="InterPro" id="IPR037066">
    <property type="entry name" value="Plug_dom_sf"/>
</dbReference>